<dbReference type="EMBL" id="CP092621">
    <property type="protein sequence ID" value="UMM20061.1"/>
    <property type="molecule type" value="Genomic_DNA"/>
</dbReference>
<evidence type="ECO:0000313" key="3">
    <source>
        <dbReference type="Proteomes" id="UP000829354"/>
    </source>
</evidence>
<reference evidence="2 3" key="1">
    <citation type="submission" date="2022-04" db="EMBL/GenBank/DDBJ databases">
        <title>Chromosome-level reference genomes for two strains of Caenorhabditis briggsae: an improved platform for comparative genomics.</title>
        <authorList>
            <person name="Stevens L."/>
            <person name="Andersen E."/>
        </authorList>
    </citation>
    <scope>NUCLEOTIDE SEQUENCE [LARGE SCALE GENOMIC DNA]</scope>
    <source>
        <strain evidence="2">VX34</strain>
        <tissue evidence="2">Whole-organism</tissue>
    </source>
</reference>
<sequence length="321" mass="34656">MEAKVMEAETAREASAATNAKDMGTMPMIVNNEEIKRLEEEGVVVRAEEEPRCVSPLHVVEQGDIGVAKARWMMQVVGENQKKKNESKLARKKKSPDIPSLERAESTSSSTSREQSKWDFLGRKGGNKWTNLPPSSIQTRSQQRREEEAAAATASNPTTSTASTSPAAEGKPTTAAEGKPPTAAEGRPTTADDVSSTSTVTSTASTSTAAEGKPTTAAEENTPTAAAAPREEESTEDQAHPTDSPILSWLFDYSLSPEKETRKPEEKETGSATPGNSYQSGLVPVGFLLQDVDVFEFWLTSVSTSRVFMLVPWFRICALTD</sequence>
<gene>
    <name evidence="2" type="ORF">L5515_015426</name>
</gene>
<accession>A0AAE9EIS2</accession>
<feature type="compositionally biased region" description="Basic and acidic residues" evidence="1">
    <location>
        <begin position="229"/>
        <end position="240"/>
    </location>
</feature>
<organism evidence="2 3">
    <name type="scientific">Caenorhabditis briggsae</name>
    <dbReference type="NCBI Taxonomy" id="6238"/>
    <lineage>
        <taxon>Eukaryota</taxon>
        <taxon>Metazoa</taxon>
        <taxon>Ecdysozoa</taxon>
        <taxon>Nematoda</taxon>
        <taxon>Chromadorea</taxon>
        <taxon>Rhabditida</taxon>
        <taxon>Rhabditina</taxon>
        <taxon>Rhabditomorpha</taxon>
        <taxon>Rhabditoidea</taxon>
        <taxon>Rhabditidae</taxon>
        <taxon>Peloderinae</taxon>
        <taxon>Caenorhabditis</taxon>
    </lineage>
</organism>
<dbReference type="AlphaFoldDB" id="A0AAE9EIS2"/>
<feature type="compositionally biased region" description="Low complexity" evidence="1">
    <location>
        <begin position="189"/>
        <end position="228"/>
    </location>
</feature>
<feature type="compositionally biased region" description="Low complexity" evidence="1">
    <location>
        <begin position="150"/>
        <end position="168"/>
    </location>
</feature>
<feature type="compositionally biased region" description="Basic and acidic residues" evidence="1">
    <location>
        <begin position="80"/>
        <end position="89"/>
    </location>
</feature>
<evidence type="ECO:0000256" key="1">
    <source>
        <dbReference type="SAM" id="MobiDB-lite"/>
    </source>
</evidence>
<dbReference type="Proteomes" id="UP000829354">
    <property type="component" value="Chromosome II"/>
</dbReference>
<keyword evidence="3" id="KW-1185">Reference proteome</keyword>
<protein>
    <submittedName>
        <fullName evidence="2">Uncharacterized protein</fullName>
    </submittedName>
</protein>
<evidence type="ECO:0000313" key="2">
    <source>
        <dbReference type="EMBL" id="UMM20061.1"/>
    </source>
</evidence>
<feature type="compositionally biased region" description="Basic and acidic residues" evidence="1">
    <location>
        <begin position="257"/>
        <end position="269"/>
    </location>
</feature>
<name>A0AAE9EIS2_CAEBR</name>
<feature type="region of interest" description="Disordered" evidence="1">
    <location>
        <begin position="78"/>
        <end position="277"/>
    </location>
</feature>
<proteinExistence type="predicted"/>